<name>A0ACB9EST3_9ASTR</name>
<gene>
    <name evidence="1" type="ORF">L1987_52337</name>
</gene>
<comment type="caution">
    <text evidence="1">The sequence shown here is derived from an EMBL/GenBank/DDBJ whole genome shotgun (WGS) entry which is preliminary data.</text>
</comment>
<keyword evidence="2" id="KW-1185">Reference proteome</keyword>
<dbReference type="Proteomes" id="UP001056120">
    <property type="component" value="Linkage Group LG17"/>
</dbReference>
<evidence type="ECO:0000313" key="1">
    <source>
        <dbReference type="EMBL" id="KAI3761914.1"/>
    </source>
</evidence>
<reference evidence="1 2" key="2">
    <citation type="journal article" date="2022" name="Mol. Ecol. Resour.">
        <title>The genomes of chicory, endive, great burdock and yacon provide insights into Asteraceae paleo-polyploidization history and plant inulin production.</title>
        <authorList>
            <person name="Fan W."/>
            <person name="Wang S."/>
            <person name="Wang H."/>
            <person name="Wang A."/>
            <person name="Jiang F."/>
            <person name="Liu H."/>
            <person name="Zhao H."/>
            <person name="Xu D."/>
            <person name="Zhang Y."/>
        </authorList>
    </citation>
    <scope>NUCLEOTIDE SEQUENCE [LARGE SCALE GENOMIC DNA]</scope>
    <source>
        <strain evidence="2">cv. Yunnan</strain>
        <tissue evidence="1">Leaves</tissue>
    </source>
</reference>
<accession>A0ACB9EST3</accession>
<protein>
    <submittedName>
        <fullName evidence="1">Uncharacterized protein</fullName>
    </submittedName>
</protein>
<organism evidence="1 2">
    <name type="scientific">Smallanthus sonchifolius</name>
    <dbReference type="NCBI Taxonomy" id="185202"/>
    <lineage>
        <taxon>Eukaryota</taxon>
        <taxon>Viridiplantae</taxon>
        <taxon>Streptophyta</taxon>
        <taxon>Embryophyta</taxon>
        <taxon>Tracheophyta</taxon>
        <taxon>Spermatophyta</taxon>
        <taxon>Magnoliopsida</taxon>
        <taxon>eudicotyledons</taxon>
        <taxon>Gunneridae</taxon>
        <taxon>Pentapetalae</taxon>
        <taxon>asterids</taxon>
        <taxon>campanulids</taxon>
        <taxon>Asterales</taxon>
        <taxon>Asteraceae</taxon>
        <taxon>Asteroideae</taxon>
        <taxon>Heliantheae alliance</taxon>
        <taxon>Millerieae</taxon>
        <taxon>Smallanthus</taxon>
    </lineage>
</organism>
<evidence type="ECO:0000313" key="2">
    <source>
        <dbReference type="Proteomes" id="UP001056120"/>
    </source>
</evidence>
<dbReference type="EMBL" id="CM042034">
    <property type="protein sequence ID" value="KAI3761914.1"/>
    <property type="molecule type" value="Genomic_DNA"/>
</dbReference>
<sequence length="106" mass="12171">MYYAFNLPFHKSKSTPLSLLKQTNTDFRVYATNLLHHQPSPPEFCLPPMLEFDFFRDEDEDGSISHTSSDADGAISSDKQTLDFRTLIHNLIYRLNSTRLTSSLTL</sequence>
<reference evidence="2" key="1">
    <citation type="journal article" date="2022" name="Mol. Ecol. Resour.">
        <title>The genomes of chicory, endive, great burdock and yacon provide insights into Asteraceae palaeo-polyploidization history and plant inulin production.</title>
        <authorList>
            <person name="Fan W."/>
            <person name="Wang S."/>
            <person name="Wang H."/>
            <person name="Wang A."/>
            <person name="Jiang F."/>
            <person name="Liu H."/>
            <person name="Zhao H."/>
            <person name="Xu D."/>
            <person name="Zhang Y."/>
        </authorList>
    </citation>
    <scope>NUCLEOTIDE SEQUENCE [LARGE SCALE GENOMIC DNA]</scope>
    <source>
        <strain evidence="2">cv. Yunnan</strain>
    </source>
</reference>
<proteinExistence type="predicted"/>